<evidence type="ECO:0000256" key="2">
    <source>
        <dbReference type="ARBA" id="ARBA00006510"/>
    </source>
</evidence>
<feature type="transmembrane region" description="Helical" evidence="6">
    <location>
        <begin position="511"/>
        <end position="535"/>
    </location>
</feature>
<keyword evidence="4 6" id="KW-1133">Transmembrane helix</keyword>
<comment type="subcellular location">
    <subcellularLocation>
        <location evidence="1">Membrane</location>
        <topology evidence="1">Multi-pass membrane protein</topology>
    </subcellularLocation>
</comment>
<feature type="transmembrane region" description="Helical" evidence="6">
    <location>
        <begin position="452"/>
        <end position="478"/>
    </location>
</feature>
<feature type="domain" description="TMC" evidence="7">
    <location>
        <begin position="342"/>
        <end position="450"/>
    </location>
</feature>
<feature type="transmembrane region" description="Helical" evidence="6">
    <location>
        <begin position="412"/>
        <end position="431"/>
    </location>
</feature>
<evidence type="ECO:0000256" key="3">
    <source>
        <dbReference type="ARBA" id="ARBA00022692"/>
    </source>
</evidence>
<evidence type="ECO:0000256" key="5">
    <source>
        <dbReference type="ARBA" id="ARBA00023136"/>
    </source>
</evidence>
<evidence type="ECO:0000313" key="9">
    <source>
        <dbReference type="Proteomes" id="UP000009022"/>
    </source>
</evidence>
<dbReference type="GO" id="GO:0005886">
    <property type="term" value="C:plasma membrane"/>
    <property type="evidence" value="ECO:0007669"/>
    <property type="project" value="InterPro"/>
</dbReference>
<feature type="transmembrane region" description="Helical" evidence="6">
    <location>
        <begin position="55"/>
        <end position="76"/>
    </location>
</feature>
<keyword evidence="5 6" id="KW-0472">Membrane</keyword>
<dbReference type="InParanoid" id="B3RQ22"/>
<dbReference type="AlphaFoldDB" id="B3RQ22"/>
<keyword evidence="3 6" id="KW-0812">Transmembrane</keyword>
<dbReference type="PANTHER" id="PTHR23302:SF43">
    <property type="entry name" value="TMC DOMAIN-CONTAINING PROTEIN"/>
    <property type="match status" value="1"/>
</dbReference>
<dbReference type="GO" id="GO:0008381">
    <property type="term" value="F:mechanosensitive monoatomic ion channel activity"/>
    <property type="evidence" value="ECO:0000318"/>
    <property type="project" value="GO_Central"/>
</dbReference>
<reference evidence="8 9" key="1">
    <citation type="journal article" date="2008" name="Nature">
        <title>The Trichoplax genome and the nature of placozoans.</title>
        <authorList>
            <person name="Srivastava M."/>
            <person name="Begovic E."/>
            <person name="Chapman J."/>
            <person name="Putnam N.H."/>
            <person name="Hellsten U."/>
            <person name="Kawashima T."/>
            <person name="Kuo A."/>
            <person name="Mitros T."/>
            <person name="Salamov A."/>
            <person name="Carpenter M.L."/>
            <person name="Signorovitch A.Y."/>
            <person name="Moreno M.A."/>
            <person name="Kamm K."/>
            <person name="Grimwood J."/>
            <person name="Schmutz J."/>
            <person name="Shapiro H."/>
            <person name="Grigoriev I.V."/>
            <person name="Buss L.W."/>
            <person name="Schierwater B."/>
            <person name="Dellaporta S.L."/>
            <person name="Rokhsar D.S."/>
        </authorList>
    </citation>
    <scope>NUCLEOTIDE SEQUENCE [LARGE SCALE GENOMIC DNA]</scope>
    <source>
        <strain evidence="8 9">Grell-BS-1999</strain>
    </source>
</reference>
<dbReference type="FunCoup" id="B3RQ22">
    <property type="interactions" value="17"/>
</dbReference>
<evidence type="ECO:0000256" key="4">
    <source>
        <dbReference type="ARBA" id="ARBA00022989"/>
    </source>
</evidence>
<dbReference type="KEGG" id="tad:TRIADDRAFT_53748"/>
<feature type="transmembrane region" description="Helical" evidence="6">
    <location>
        <begin position="224"/>
        <end position="245"/>
    </location>
</feature>
<dbReference type="RefSeq" id="XP_002110113.1">
    <property type="nucleotide sequence ID" value="XM_002110077.1"/>
</dbReference>
<dbReference type="eggNOG" id="ENOG502QQB2">
    <property type="taxonomic scope" value="Eukaryota"/>
</dbReference>
<evidence type="ECO:0000256" key="1">
    <source>
        <dbReference type="ARBA" id="ARBA00004141"/>
    </source>
</evidence>
<dbReference type="InterPro" id="IPR038900">
    <property type="entry name" value="TMC"/>
</dbReference>
<feature type="transmembrane region" description="Helical" evidence="6">
    <location>
        <begin position="265"/>
        <end position="288"/>
    </location>
</feature>
<keyword evidence="9" id="KW-1185">Reference proteome</keyword>
<dbReference type="GeneID" id="6751328"/>
<dbReference type="EMBL" id="DS985242">
    <property type="protein sequence ID" value="EDV28279.1"/>
    <property type="molecule type" value="Genomic_DNA"/>
</dbReference>
<proteinExistence type="inferred from homology"/>
<dbReference type="OMA" id="SLPHAYF"/>
<accession>B3RQ22</accession>
<dbReference type="HOGENOM" id="CLU_013958_1_0_1"/>
<sequence>MSDITPLSTSYSCDCLQQWSHLKHFFQDLQLSLWNSHMKEIEGYFGTGVVSYFIFLRWLVFLNIPLFVLPFSFVFIPQLAYQQSSSGTVFEAIDFITGSGWFTNTELYYGYYTNNSIPSAIGPDYDMPIAYLFTFGGCFILGIIILLLSLSKAYTQTYQEGSGRFRRFSSKLFSSWHYGVIDPSTAILKHKSIFTELQEVLADVKRQGSKSSVRNLVKKFGLRIISNLVALLLVAGSGYLVYYVANIGYNQILQSVNGKEITALVQLAVPATISLLNNVIPFGFTVIAYFEKYSKPRHELVATVIRTVLLTGTNLVVMIVTLMRRLTCDFKQFESASCRGTCWETVLGQEFYRLILIDFVFLMLNPFFKEFLRRIIGQYLPCCQILGKPEFNVAYNVLELVYSQALCWIGTFYAPMLAVYAVVKLILLFYIRKISLINNCRPSIRPYRTAKNNVLFSFLLFVTYMISLSFIVVCVIMVRPSIECGPFRGKVRMYTIVSELVAKAPPASKEILSYLTSTWLILGIIALLALFIYYFRTTARARKGMIRVLNRQLETERTDKRFLLDFLQNAAEDTEMDEEDDDVYDENENVLEDVSLVSQDDGYV</sequence>
<feature type="transmembrane region" description="Helical" evidence="6">
    <location>
        <begin position="129"/>
        <end position="150"/>
    </location>
</feature>
<dbReference type="PhylomeDB" id="B3RQ22"/>
<dbReference type="CTD" id="6751328"/>
<protein>
    <recommendedName>
        <fullName evidence="7">TMC domain-containing protein</fullName>
    </recommendedName>
</protein>
<dbReference type="Pfam" id="PF07810">
    <property type="entry name" value="TMC"/>
    <property type="match status" value="1"/>
</dbReference>
<dbReference type="OrthoDB" id="1936208at2759"/>
<dbReference type="STRING" id="10228.B3RQ22"/>
<dbReference type="Proteomes" id="UP000009022">
    <property type="component" value="Unassembled WGS sequence"/>
</dbReference>
<evidence type="ECO:0000259" key="7">
    <source>
        <dbReference type="Pfam" id="PF07810"/>
    </source>
</evidence>
<feature type="transmembrane region" description="Helical" evidence="6">
    <location>
        <begin position="300"/>
        <end position="323"/>
    </location>
</feature>
<gene>
    <name evidence="8" type="ORF">TRIADDRAFT_53748</name>
</gene>
<name>B3RQ22_TRIAD</name>
<dbReference type="InterPro" id="IPR012496">
    <property type="entry name" value="TMC_dom"/>
</dbReference>
<organism evidence="8 9">
    <name type="scientific">Trichoplax adhaerens</name>
    <name type="common">Trichoplax reptans</name>
    <dbReference type="NCBI Taxonomy" id="10228"/>
    <lineage>
        <taxon>Eukaryota</taxon>
        <taxon>Metazoa</taxon>
        <taxon>Placozoa</taxon>
        <taxon>Uniplacotomia</taxon>
        <taxon>Trichoplacea</taxon>
        <taxon>Trichoplacidae</taxon>
        <taxon>Trichoplax</taxon>
    </lineage>
</organism>
<dbReference type="PANTHER" id="PTHR23302">
    <property type="entry name" value="TRANSMEMBRANE CHANNEL-RELATED"/>
    <property type="match status" value="1"/>
</dbReference>
<comment type="similarity">
    <text evidence="2">Belongs to the TMC family.</text>
</comment>
<evidence type="ECO:0000313" key="8">
    <source>
        <dbReference type="EMBL" id="EDV28279.1"/>
    </source>
</evidence>
<evidence type="ECO:0000256" key="6">
    <source>
        <dbReference type="SAM" id="Phobius"/>
    </source>
</evidence>